<dbReference type="InterPro" id="IPR057268">
    <property type="entry name" value="Ribosomal_L18"/>
</dbReference>
<evidence type="ECO:0000256" key="7">
    <source>
        <dbReference type="SAM" id="MobiDB-lite"/>
    </source>
</evidence>
<keyword evidence="5" id="KW-0687">Ribonucleoprotein</keyword>
<organism evidence="8 9">
    <name type="scientific">Coccomyxa viridis</name>
    <dbReference type="NCBI Taxonomy" id="1274662"/>
    <lineage>
        <taxon>Eukaryota</taxon>
        <taxon>Viridiplantae</taxon>
        <taxon>Chlorophyta</taxon>
        <taxon>core chlorophytes</taxon>
        <taxon>Trebouxiophyceae</taxon>
        <taxon>Trebouxiophyceae incertae sedis</taxon>
        <taxon>Coccomyxaceae</taxon>
        <taxon>Coccomyxa</taxon>
    </lineage>
</organism>
<evidence type="ECO:0000256" key="4">
    <source>
        <dbReference type="ARBA" id="ARBA00022980"/>
    </source>
</evidence>
<dbReference type="CDD" id="cd00432">
    <property type="entry name" value="Ribosomal_L18_L5e"/>
    <property type="match status" value="1"/>
</dbReference>
<keyword evidence="4" id="KW-0689">Ribosomal protein</keyword>
<keyword evidence="2" id="KW-0699">rRNA-binding</keyword>
<feature type="region of interest" description="Disordered" evidence="7">
    <location>
        <begin position="41"/>
        <end position="60"/>
    </location>
</feature>
<comment type="caution">
    <text evidence="8">The sequence shown here is derived from an EMBL/GenBank/DDBJ whole genome shotgun (WGS) entry which is preliminary data.</text>
</comment>
<evidence type="ECO:0000256" key="6">
    <source>
        <dbReference type="ARBA" id="ARBA00035303"/>
    </source>
</evidence>
<evidence type="ECO:0000313" key="9">
    <source>
        <dbReference type="Proteomes" id="UP001497392"/>
    </source>
</evidence>
<dbReference type="InterPro" id="IPR004389">
    <property type="entry name" value="Ribosomal_uL18_bac-type"/>
</dbReference>
<keyword evidence="9" id="KW-1185">Reference proteome</keyword>
<dbReference type="Proteomes" id="UP001497392">
    <property type="component" value="Unassembled WGS sequence"/>
</dbReference>
<dbReference type="PANTHER" id="PTHR12899">
    <property type="entry name" value="39S RIBOSOMAL PROTEIN L18, MITOCHONDRIAL"/>
    <property type="match status" value="1"/>
</dbReference>
<dbReference type="InterPro" id="IPR005484">
    <property type="entry name" value="Ribosomal_uL18_bac/plant/anim"/>
</dbReference>
<comment type="similarity">
    <text evidence="1">Belongs to the universal ribosomal protein uL18 family.</text>
</comment>
<evidence type="ECO:0000313" key="8">
    <source>
        <dbReference type="EMBL" id="CAL5222501.1"/>
    </source>
</evidence>
<dbReference type="SUPFAM" id="SSF53137">
    <property type="entry name" value="Translational machinery components"/>
    <property type="match status" value="1"/>
</dbReference>
<dbReference type="EMBL" id="CAXHTA020000007">
    <property type="protein sequence ID" value="CAL5222501.1"/>
    <property type="molecule type" value="Genomic_DNA"/>
</dbReference>
<gene>
    <name evidence="8" type="primary">g4875</name>
    <name evidence="8" type="ORF">VP750_LOCUS4160</name>
</gene>
<evidence type="ECO:0000256" key="2">
    <source>
        <dbReference type="ARBA" id="ARBA00022730"/>
    </source>
</evidence>
<dbReference type="Pfam" id="PF00861">
    <property type="entry name" value="Ribosomal_L18p"/>
    <property type="match status" value="1"/>
</dbReference>
<dbReference type="PANTHER" id="PTHR12899:SF3">
    <property type="entry name" value="LARGE RIBOSOMAL SUBUNIT PROTEIN UL18M"/>
    <property type="match status" value="1"/>
</dbReference>
<feature type="compositionally biased region" description="Basic residues" evidence="7">
    <location>
        <begin position="48"/>
        <end position="60"/>
    </location>
</feature>
<reference evidence="8 9" key="1">
    <citation type="submission" date="2024-06" db="EMBL/GenBank/DDBJ databases">
        <authorList>
            <person name="Kraege A."/>
            <person name="Thomma B."/>
        </authorList>
    </citation>
    <scope>NUCLEOTIDE SEQUENCE [LARGE SCALE GENOMIC DNA]</scope>
</reference>
<evidence type="ECO:0000256" key="5">
    <source>
        <dbReference type="ARBA" id="ARBA00023274"/>
    </source>
</evidence>
<dbReference type="Gene3D" id="3.30.420.100">
    <property type="match status" value="1"/>
</dbReference>
<proteinExistence type="inferred from homology"/>
<evidence type="ECO:0000256" key="3">
    <source>
        <dbReference type="ARBA" id="ARBA00022884"/>
    </source>
</evidence>
<dbReference type="HAMAP" id="MF_01337_B">
    <property type="entry name" value="Ribosomal_uL18_B"/>
    <property type="match status" value="1"/>
</dbReference>
<evidence type="ECO:0000256" key="1">
    <source>
        <dbReference type="ARBA" id="ARBA00007116"/>
    </source>
</evidence>
<keyword evidence="3" id="KW-0694">RNA-binding</keyword>
<protein>
    <recommendedName>
        <fullName evidence="6">Large ribosomal subunit protein uL18c</fullName>
    </recommendedName>
</protein>
<accession>A0ABP1FTZ4</accession>
<name>A0ABP1FTZ4_9CHLO</name>
<sequence>MQTGSFSLAGSAFQRGTPVLVQERCRLPTAGARESLWCQGAQTSRKERTQKRHSSLRRKIQGHPERPRLAVYRSNLHIYAQVIDDSIGNTLCATSTLSPDIRDQLDGKLGADKGAAELVGKRIGELCLEKNISKVSFDRGGNVYHGRVQALADAARAAGLGF</sequence>
<dbReference type="NCBIfam" id="TIGR00060">
    <property type="entry name" value="L18_bact"/>
    <property type="match status" value="1"/>
</dbReference>